<dbReference type="SUPFAM" id="SSF55469">
    <property type="entry name" value="FMN-dependent nitroreductase-like"/>
    <property type="match status" value="1"/>
</dbReference>
<evidence type="ECO:0000313" key="9">
    <source>
        <dbReference type="Proteomes" id="UP000198919"/>
    </source>
</evidence>
<dbReference type="Pfam" id="PF00881">
    <property type="entry name" value="Nitroreductase"/>
    <property type="match status" value="1"/>
</dbReference>
<evidence type="ECO:0000313" key="10">
    <source>
        <dbReference type="Proteomes" id="UP000224607"/>
    </source>
</evidence>
<dbReference type="PANTHER" id="PTHR43673:SF2">
    <property type="entry name" value="NITROREDUCTASE"/>
    <property type="match status" value="1"/>
</dbReference>
<evidence type="ECO:0000256" key="3">
    <source>
        <dbReference type="ARBA" id="ARBA00022630"/>
    </source>
</evidence>
<evidence type="ECO:0000256" key="1">
    <source>
        <dbReference type="ARBA" id="ARBA00001917"/>
    </source>
</evidence>
<name>A0A1I3XST4_9GAMM</name>
<reference evidence="7 10" key="3">
    <citation type="journal article" date="2017" name="Nat. Microbiol.">
        <title>Natural product diversity associated with the nematode symbionts Photorhabdus and Xenorhabdus.</title>
        <authorList>
            <person name="Tobias N.J."/>
            <person name="Wolff H."/>
            <person name="Djahanschiri B."/>
            <person name="Grundmann F."/>
            <person name="Kronenwerth M."/>
            <person name="Shi Y.M."/>
            <person name="Simonyi S."/>
            <person name="Grun P."/>
            <person name="Shapiro-Ilan D."/>
            <person name="Pidot S.J."/>
            <person name="Stinear T.P."/>
            <person name="Ebersberger I."/>
            <person name="Bode H.B."/>
        </authorList>
    </citation>
    <scope>NUCLEOTIDE SEQUENCE [LARGE SCALE GENOMIC DNA]</scope>
    <source>
        <strain evidence="7 10">DSM 17908</strain>
    </source>
</reference>
<keyword evidence="3" id="KW-0285">Flavoprotein</keyword>
<dbReference type="EMBL" id="FORG01000038">
    <property type="protein sequence ID" value="SFK22594.1"/>
    <property type="molecule type" value="Genomic_DNA"/>
</dbReference>
<protein>
    <submittedName>
        <fullName evidence="8">Nitroreductase</fullName>
    </submittedName>
</protein>
<keyword evidence="5" id="KW-0560">Oxidoreductase</keyword>
<reference evidence="9" key="1">
    <citation type="submission" date="2016-10" db="EMBL/GenBank/DDBJ databases">
        <authorList>
            <person name="Varghese N."/>
            <person name="Submissions S."/>
        </authorList>
    </citation>
    <scope>NUCLEOTIDE SEQUENCE [LARGE SCALE GENOMIC DNA]</scope>
    <source>
        <strain evidence="9">DSM 17908</strain>
    </source>
</reference>
<dbReference type="InterPro" id="IPR029479">
    <property type="entry name" value="Nitroreductase"/>
</dbReference>
<reference evidence="8" key="2">
    <citation type="submission" date="2016-10" db="EMBL/GenBank/DDBJ databases">
        <authorList>
            <person name="de Groot N.N."/>
        </authorList>
    </citation>
    <scope>NUCLEOTIDE SEQUENCE [LARGE SCALE GENOMIC DNA]</scope>
    <source>
        <strain evidence="8">DSM 17908</strain>
    </source>
</reference>
<evidence type="ECO:0000256" key="2">
    <source>
        <dbReference type="ARBA" id="ARBA00007118"/>
    </source>
</evidence>
<dbReference type="EMBL" id="NITY01000029">
    <property type="protein sequence ID" value="PHM36283.1"/>
    <property type="molecule type" value="Genomic_DNA"/>
</dbReference>
<dbReference type="OrthoDB" id="9784375at2"/>
<feature type="domain" description="Nitroreductase" evidence="6">
    <location>
        <begin position="12"/>
        <end position="201"/>
    </location>
</feature>
<dbReference type="STRING" id="351675.SAMN05421680_13818"/>
<comment type="cofactor">
    <cofactor evidence="1">
        <name>FMN</name>
        <dbReference type="ChEBI" id="CHEBI:58210"/>
    </cofactor>
</comment>
<dbReference type="PANTHER" id="PTHR43673">
    <property type="entry name" value="NAD(P)H NITROREDUCTASE YDGI-RELATED"/>
    <property type="match status" value="1"/>
</dbReference>
<organism evidence="8 9">
    <name type="scientific">Xenorhabdus mauleonii</name>
    <dbReference type="NCBI Taxonomy" id="351675"/>
    <lineage>
        <taxon>Bacteria</taxon>
        <taxon>Pseudomonadati</taxon>
        <taxon>Pseudomonadota</taxon>
        <taxon>Gammaproteobacteria</taxon>
        <taxon>Enterobacterales</taxon>
        <taxon>Morganellaceae</taxon>
        <taxon>Xenorhabdus</taxon>
    </lineage>
</organism>
<comment type="similarity">
    <text evidence="2">Belongs to the nitroreductase family.</text>
</comment>
<evidence type="ECO:0000313" key="8">
    <source>
        <dbReference type="EMBL" id="SFK22594.1"/>
    </source>
</evidence>
<dbReference type="Gene3D" id="3.40.109.10">
    <property type="entry name" value="NADH Oxidase"/>
    <property type="match status" value="1"/>
</dbReference>
<dbReference type="AlphaFoldDB" id="A0A1I3XST4"/>
<dbReference type="GO" id="GO:0016491">
    <property type="term" value="F:oxidoreductase activity"/>
    <property type="evidence" value="ECO:0007669"/>
    <property type="project" value="UniProtKB-KW"/>
</dbReference>
<dbReference type="CDD" id="cd02136">
    <property type="entry name" value="PnbA_NfnB-like"/>
    <property type="match status" value="1"/>
</dbReference>
<dbReference type="Proteomes" id="UP000198919">
    <property type="component" value="Unassembled WGS sequence"/>
</dbReference>
<dbReference type="InterPro" id="IPR000415">
    <property type="entry name" value="Nitroreductase-like"/>
</dbReference>
<keyword evidence="10" id="KW-1185">Reference proteome</keyword>
<dbReference type="RefSeq" id="WP_092514351.1">
    <property type="nucleotide sequence ID" value="NZ_CAWNQB010000022.1"/>
</dbReference>
<evidence type="ECO:0000259" key="6">
    <source>
        <dbReference type="Pfam" id="PF00881"/>
    </source>
</evidence>
<dbReference type="Proteomes" id="UP000224607">
    <property type="component" value="Unassembled WGS sequence"/>
</dbReference>
<sequence>MNTTTLTFDETVRSRFSSRAFLPTPLTDDQIRQVLTDAQNSPSNCNTQPWHVHIASGKTKEALTEVMLQNTSKGLITPDFSFDYADFYGDYFDRSQEQARIYYETLGVAREDKAKRNEIYLRNFKFYGAPHVAFLFMPSFGDNIRVASDMGMYGQTFLLSLAARGYAGIPQTLLGFHADAIREILGVSEQYRLLFGISFGYADPSALTHNVRMGRISVDESVTIHS</sequence>
<evidence type="ECO:0000256" key="4">
    <source>
        <dbReference type="ARBA" id="ARBA00022643"/>
    </source>
</evidence>
<keyword evidence="4" id="KW-0288">FMN</keyword>
<proteinExistence type="inferred from homology"/>
<gene>
    <name evidence="8" type="ORF">SAMN05421680_13818</name>
    <name evidence="7" type="ORF">Xmau_04292</name>
</gene>
<accession>A0A1I3XST4</accession>
<evidence type="ECO:0000256" key="5">
    <source>
        <dbReference type="ARBA" id="ARBA00023002"/>
    </source>
</evidence>
<evidence type="ECO:0000313" key="7">
    <source>
        <dbReference type="EMBL" id="PHM36283.1"/>
    </source>
</evidence>